<dbReference type="Proteomes" id="UP001255856">
    <property type="component" value="Unassembled WGS sequence"/>
</dbReference>
<keyword evidence="5" id="KW-1185">Reference proteome</keyword>
<dbReference type="InterPro" id="IPR016300">
    <property type="entry name" value="ATPase_ArsA/GET3"/>
</dbReference>
<dbReference type="AlphaFoldDB" id="A0AAD9IFM8"/>
<name>A0AAD9IFM8_PROWI</name>
<dbReference type="GO" id="GO:0071816">
    <property type="term" value="P:tail-anchored membrane protein insertion into ER membrane"/>
    <property type="evidence" value="ECO:0007669"/>
    <property type="project" value="TreeGrafter"/>
</dbReference>
<organism evidence="4 5">
    <name type="scientific">Prototheca wickerhamii</name>
    <dbReference type="NCBI Taxonomy" id="3111"/>
    <lineage>
        <taxon>Eukaryota</taxon>
        <taxon>Viridiplantae</taxon>
        <taxon>Chlorophyta</taxon>
        <taxon>core chlorophytes</taxon>
        <taxon>Trebouxiophyceae</taxon>
        <taxon>Chlorellales</taxon>
        <taxon>Chlorellaceae</taxon>
        <taxon>Prototheca</taxon>
    </lineage>
</organism>
<evidence type="ECO:0000256" key="1">
    <source>
        <dbReference type="ARBA" id="ARBA00011040"/>
    </source>
</evidence>
<evidence type="ECO:0000259" key="3">
    <source>
        <dbReference type="Pfam" id="PF02374"/>
    </source>
</evidence>
<gene>
    <name evidence="4" type="primary">GET3</name>
    <name evidence="4" type="ORF">QBZ16_001171</name>
</gene>
<evidence type="ECO:0000256" key="2">
    <source>
        <dbReference type="SAM" id="MobiDB-lite"/>
    </source>
</evidence>
<reference evidence="4" key="1">
    <citation type="submission" date="2021-01" db="EMBL/GenBank/DDBJ databases">
        <authorList>
            <person name="Eckstrom K.M.E."/>
        </authorList>
    </citation>
    <scope>NUCLEOTIDE SEQUENCE</scope>
    <source>
        <strain evidence="4">UVCC 0001</strain>
    </source>
</reference>
<dbReference type="SUPFAM" id="SSF52540">
    <property type="entry name" value="P-loop containing nucleoside triphosphate hydrolases"/>
    <property type="match status" value="1"/>
</dbReference>
<dbReference type="InterPro" id="IPR027417">
    <property type="entry name" value="P-loop_NTPase"/>
</dbReference>
<feature type="region of interest" description="Disordered" evidence="2">
    <location>
        <begin position="95"/>
        <end position="119"/>
    </location>
</feature>
<dbReference type="PANTHER" id="PTHR10803">
    <property type="entry name" value="ARSENICAL PUMP-DRIVING ATPASE ARSENITE-TRANSLOCATING ATPASE"/>
    <property type="match status" value="1"/>
</dbReference>
<protein>
    <submittedName>
        <fullName evidence="4">Golgi to ER traffic- protein</fullName>
    </submittedName>
</protein>
<dbReference type="PANTHER" id="PTHR10803:SF3">
    <property type="entry name" value="ATPASE GET3"/>
    <property type="match status" value="1"/>
</dbReference>
<dbReference type="InterPro" id="IPR025723">
    <property type="entry name" value="ArsA/GET3_ATPase-like"/>
</dbReference>
<comment type="similarity">
    <text evidence="1">Belongs to the arsA ATPase family.</text>
</comment>
<evidence type="ECO:0000313" key="5">
    <source>
        <dbReference type="Proteomes" id="UP001255856"/>
    </source>
</evidence>
<dbReference type="GO" id="GO:0043529">
    <property type="term" value="C:GET complex"/>
    <property type="evidence" value="ECO:0007669"/>
    <property type="project" value="TreeGrafter"/>
</dbReference>
<feature type="domain" description="ArsA/GET3 Anion-transporting ATPase-like" evidence="3">
    <location>
        <begin position="25"/>
        <end position="97"/>
    </location>
</feature>
<comment type="caution">
    <text evidence="4">The sequence shown here is derived from an EMBL/GenBank/DDBJ whole genome shotgun (WGS) entry which is preliminary data.</text>
</comment>
<dbReference type="GO" id="GO:0005524">
    <property type="term" value="F:ATP binding"/>
    <property type="evidence" value="ECO:0007669"/>
    <property type="project" value="InterPro"/>
</dbReference>
<dbReference type="GO" id="GO:0016887">
    <property type="term" value="F:ATP hydrolysis activity"/>
    <property type="evidence" value="ECO:0007669"/>
    <property type="project" value="InterPro"/>
</dbReference>
<dbReference type="EMBL" id="JASFZW010000011">
    <property type="protein sequence ID" value="KAK2076239.1"/>
    <property type="molecule type" value="Genomic_DNA"/>
</dbReference>
<evidence type="ECO:0000313" key="4">
    <source>
        <dbReference type="EMBL" id="KAK2076239.1"/>
    </source>
</evidence>
<accession>A0AAD9IFM8</accession>
<sequence length="119" mass="12363">MASADTAPGELEPTLQNVLDQQSLKWVFVGGKGGVGKTTTACSLAVRLAQVRESVLLISTDPAHNLSDAFRQKFTSVPTLVDGFTNLSAMEVDPNPQSSDLAELGGGFLSDISGSIPGD</sequence>
<dbReference type="Pfam" id="PF02374">
    <property type="entry name" value="ArsA_ATPase"/>
    <property type="match status" value="1"/>
</dbReference>
<dbReference type="Gene3D" id="3.40.50.300">
    <property type="entry name" value="P-loop containing nucleotide triphosphate hydrolases"/>
    <property type="match status" value="1"/>
</dbReference>
<proteinExistence type="inferred from homology"/>